<dbReference type="SUPFAM" id="SSF57850">
    <property type="entry name" value="RING/U-box"/>
    <property type="match status" value="1"/>
</dbReference>
<proteinExistence type="predicted"/>
<accession>A0AA39I1W0</accession>
<comment type="caution">
    <text evidence="6">The sequence shown here is derived from an EMBL/GenBank/DDBJ whole genome shotgun (WGS) entry which is preliminary data.</text>
</comment>
<evidence type="ECO:0000313" key="7">
    <source>
        <dbReference type="Proteomes" id="UP001175271"/>
    </source>
</evidence>
<keyword evidence="7" id="KW-1185">Reference proteome</keyword>
<dbReference type="Gene3D" id="3.30.40.10">
    <property type="entry name" value="Zinc/RING finger domain, C3HC4 (zinc finger)"/>
    <property type="match status" value="1"/>
</dbReference>
<organism evidence="6 7">
    <name type="scientific">Steinernema hermaphroditum</name>
    <dbReference type="NCBI Taxonomy" id="289476"/>
    <lineage>
        <taxon>Eukaryota</taxon>
        <taxon>Metazoa</taxon>
        <taxon>Ecdysozoa</taxon>
        <taxon>Nematoda</taxon>
        <taxon>Chromadorea</taxon>
        <taxon>Rhabditida</taxon>
        <taxon>Tylenchina</taxon>
        <taxon>Panagrolaimomorpha</taxon>
        <taxon>Strongyloidoidea</taxon>
        <taxon>Steinernematidae</taxon>
        <taxon>Steinernema</taxon>
    </lineage>
</organism>
<dbReference type="SMART" id="SM00744">
    <property type="entry name" value="RINGv"/>
    <property type="match status" value="1"/>
</dbReference>
<keyword evidence="3" id="KW-0862">Zinc</keyword>
<reference evidence="6" key="1">
    <citation type="submission" date="2023-06" db="EMBL/GenBank/DDBJ databases">
        <title>Genomic analysis of the entomopathogenic nematode Steinernema hermaphroditum.</title>
        <authorList>
            <person name="Schwarz E.M."/>
            <person name="Heppert J.K."/>
            <person name="Baniya A."/>
            <person name="Schwartz H.T."/>
            <person name="Tan C.-H."/>
            <person name="Antoshechkin I."/>
            <person name="Sternberg P.W."/>
            <person name="Goodrich-Blair H."/>
            <person name="Dillman A.R."/>
        </authorList>
    </citation>
    <scope>NUCLEOTIDE SEQUENCE</scope>
    <source>
        <strain evidence="6">PS9179</strain>
        <tissue evidence="6">Whole animal</tissue>
    </source>
</reference>
<keyword evidence="1" id="KW-0479">Metal-binding</keyword>
<dbReference type="PROSITE" id="PS51292">
    <property type="entry name" value="ZF_RING_CH"/>
    <property type="match status" value="1"/>
</dbReference>
<feature type="transmembrane region" description="Helical" evidence="4">
    <location>
        <begin position="89"/>
        <end position="107"/>
    </location>
</feature>
<dbReference type="InterPro" id="IPR011016">
    <property type="entry name" value="Znf_RING-CH"/>
</dbReference>
<feature type="domain" description="RING-CH-type" evidence="5">
    <location>
        <begin position="1"/>
        <end position="62"/>
    </location>
</feature>
<evidence type="ECO:0000256" key="4">
    <source>
        <dbReference type="SAM" id="Phobius"/>
    </source>
</evidence>
<dbReference type="Pfam" id="PF12906">
    <property type="entry name" value="RINGv"/>
    <property type="match status" value="1"/>
</dbReference>
<dbReference type="Proteomes" id="UP001175271">
    <property type="component" value="Unassembled WGS sequence"/>
</dbReference>
<name>A0AA39I1W0_9BILA</name>
<evidence type="ECO:0000256" key="3">
    <source>
        <dbReference type="ARBA" id="ARBA00022833"/>
    </source>
</evidence>
<gene>
    <name evidence="6" type="ORF">QR680_012382</name>
</gene>
<sequence length="233" mass="26216">MDPSVECRVCYRAESAEDRFISPCLCSGSVAFIHESCFEKMLAYNSQHVFKCPICAYRHEHDCLLPSALWFALDAAGVIYFYVLLGLHYVGALALLTILWIPVLFRVKNRSLCLLRTWNLVVEKVASLAIAAIKRICKLSLRKNAIKGDRRWHLDEVLEGRVHTMIASKAAVEEVVESMGRFFGTALDASQQSQTADDLVDFFGRRGYDVEHIRGFVAHIANLQGHLQVVLGD</sequence>
<dbReference type="InterPro" id="IPR013083">
    <property type="entry name" value="Znf_RING/FYVE/PHD"/>
</dbReference>
<keyword evidence="4" id="KW-0812">Transmembrane</keyword>
<dbReference type="GO" id="GO:0008270">
    <property type="term" value="F:zinc ion binding"/>
    <property type="evidence" value="ECO:0007669"/>
    <property type="project" value="UniProtKB-KW"/>
</dbReference>
<dbReference type="CDD" id="cd16495">
    <property type="entry name" value="RING_CH-C4HC3_MARCH"/>
    <property type="match status" value="1"/>
</dbReference>
<dbReference type="EMBL" id="JAUCMV010000002">
    <property type="protein sequence ID" value="KAK0416257.1"/>
    <property type="molecule type" value="Genomic_DNA"/>
</dbReference>
<keyword evidence="2" id="KW-0863">Zinc-finger</keyword>
<protein>
    <recommendedName>
        <fullName evidence="5">RING-CH-type domain-containing protein</fullName>
    </recommendedName>
</protein>
<evidence type="ECO:0000256" key="2">
    <source>
        <dbReference type="ARBA" id="ARBA00022771"/>
    </source>
</evidence>
<evidence type="ECO:0000313" key="6">
    <source>
        <dbReference type="EMBL" id="KAK0416257.1"/>
    </source>
</evidence>
<evidence type="ECO:0000256" key="1">
    <source>
        <dbReference type="ARBA" id="ARBA00022723"/>
    </source>
</evidence>
<keyword evidence="4" id="KW-0472">Membrane</keyword>
<dbReference type="AlphaFoldDB" id="A0AA39I1W0"/>
<keyword evidence="4" id="KW-1133">Transmembrane helix</keyword>
<evidence type="ECO:0000259" key="5">
    <source>
        <dbReference type="PROSITE" id="PS51292"/>
    </source>
</evidence>